<dbReference type="AlphaFoldDB" id="A0A7S1CCL7"/>
<comment type="subcellular location">
    <subcellularLocation>
        <location evidence="1">Membrane</location>
        <topology evidence="1">Multi-pass membrane protein</topology>
    </subcellularLocation>
</comment>
<accession>A0A7S1CCL7</accession>
<feature type="transmembrane region" description="Helical" evidence="8">
    <location>
        <begin position="384"/>
        <end position="402"/>
    </location>
</feature>
<evidence type="ECO:0000256" key="3">
    <source>
        <dbReference type="ARBA" id="ARBA00022692"/>
    </source>
</evidence>
<feature type="compositionally biased region" description="Basic and acidic residues" evidence="7">
    <location>
        <begin position="574"/>
        <end position="584"/>
    </location>
</feature>
<keyword evidence="2" id="KW-0808">Transferase</keyword>
<keyword evidence="5 8" id="KW-0472">Membrane</keyword>
<protein>
    <recommendedName>
        <fullName evidence="11">Lysophospholipid acyltransferase</fullName>
    </recommendedName>
</protein>
<dbReference type="InterPro" id="IPR004299">
    <property type="entry name" value="MBOAT_fam"/>
</dbReference>
<dbReference type="EMBL" id="HBFS01013055">
    <property type="protein sequence ID" value="CAD8915652.1"/>
    <property type="molecule type" value="Transcribed_RNA"/>
</dbReference>
<keyword evidence="3 8" id="KW-0812">Transmembrane</keyword>
<feature type="transmembrane region" description="Helical" evidence="8">
    <location>
        <begin position="455"/>
        <end position="475"/>
    </location>
</feature>
<feature type="transmembrane region" description="Helical" evidence="8">
    <location>
        <begin position="139"/>
        <end position="170"/>
    </location>
</feature>
<feature type="transmembrane region" description="Helical" evidence="8">
    <location>
        <begin position="182"/>
        <end position="202"/>
    </location>
</feature>
<feature type="transmembrane region" description="Helical" evidence="8">
    <location>
        <begin position="549"/>
        <end position="570"/>
    </location>
</feature>
<name>A0A7S1CCL7_9STRA</name>
<dbReference type="GO" id="GO:0030258">
    <property type="term" value="P:lipid modification"/>
    <property type="evidence" value="ECO:0007669"/>
    <property type="project" value="TreeGrafter"/>
</dbReference>
<feature type="compositionally biased region" description="Basic residues" evidence="7">
    <location>
        <begin position="606"/>
        <end position="618"/>
    </location>
</feature>
<dbReference type="PANTHER" id="PTHR13906">
    <property type="entry name" value="PORCUPINE"/>
    <property type="match status" value="1"/>
</dbReference>
<evidence type="ECO:0000256" key="4">
    <source>
        <dbReference type="ARBA" id="ARBA00022989"/>
    </source>
</evidence>
<evidence type="ECO:0000313" key="10">
    <source>
        <dbReference type="EMBL" id="CAD8915652.1"/>
    </source>
</evidence>
<dbReference type="Pfam" id="PF03062">
    <property type="entry name" value="MBOAT"/>
    <property type="match status" value="1"/>
</dbReference>
<evidence type="ECO:0000256" key="1">
    <source>
        <dbReference type="ARBA" id="ARBA00004141"/>
    </source>
</evidence>
<dbReference type="GO" id="GO:0016020">
    <property type="term" value="C:membrane"/>
    <property type="evidence" value="ECO:0007669"/>
    <property type="project" value="UniProtKB-SubCell"/>
</dbReference>
<feature type="region of interest" description="Disordered" evidence="7">
    <location>
        <begin position="574"/>
        <end position="618"/>
    </location>
</feature>
<evidence type="ECO:0000256" key="7">
    <source>
        <dbReference type="SAM" id="MobiDB-lite"/>
    </source>
</evidence>
<evidence type="ECO:0000256" key="6">
    <source>
        <dbReference type="ARBA" id="ARBA00023315"/>
    </source>
</evidence>
<organism evidence="10">
    <name type="scientific">Bicosoecida sp. CB-2014</name>
    <dbReference type="NCBI Taxonomy" id="1486930"/>
    <lineage>
        <taxon>Eukaryota</taxon>
        <taxon>Sar</taxon>
        <taxon>Stramenopiles</taxon>
        <taxon>Bigyra</taxon>
        <taxon>Opalozoa</taxon>
        <taxon>Bicosoecida</taxon>
    </lineage>
</organism>
<feature type="chain" id="PRO_5030555930" description="Lysophospholipid acyltransferase" evidence="9">
    <location>
        <begin position="27"/>
        <end position="618"/>
    </location>
</feature>
<dbReference type="PANTHER" id="PTHR13906:SF4">
    <property type="entry name" value="LYSOPHOSPHOLIPID ACYLTRANSFERASE 6"/>
    <property type="match status" value="1"/>
</dbReference>
<evidence type="ECO:0000256" key="2">
    <source>
        <dbReference type="ARBA" id="ARBA00022679"/>
    </source>
</evidence>
<keyword evidence="4 8" id="KW-1133">Transmembrane helix</keyword>
<sequence length="618" mass="68955">MARTAMATGLVLAAFALLTLYSVATAKADAEEVAVDASWTHQPWTFGGEWLADVCGADKYGALCDGFANTLKTVFKGMEKSATNFTINFHNLDGYVQALADVVGFAADELKYLLCMVLGYPLGLIYARLRRDDKHLFSLAMGLFIAQFVFGTMWVHSFITSTVVYLFLYFTKDIRALDGSRHFIVLGFCMSYMSFSHIFRVVDSYLKWELDYTGPQMLLTIKLTSLGFNFHDGTTDRARLEADAKRKPAADDDARTAKKITMRARTCQDRLEHAVDEMPSILEFFGWVYCFQNFLAGPAVDLREYLDTSSGASYGKVGSPIPAGRWPKVLKSLFFSILCLGAMVVGTAKFPIANLHNPELVNAAPWFERLPVAWVTLFFTRMKYYFAWLMVEGSAVLAGFGYTKKNKADQWSGANNVDIITFETAENVSAGSRAWNKFTQTWLERYVYRRTGDSLVWTYFTSAFWHGFYPGYYLFFMSVPLITNLGRELRRRVRPMFVRDWYERTPKQTMSKTVYDTIGRVCTSLGMNYLACAFQALAFDYAMFSWGSWYFAGHIVIIGGYILVLAIPAARAPTDGKAKKDDAPAKAANGAAAAGGDAADGNGKGGARRRGRKSSGTA</sequence>
<dbReference type="InterPro" id="IPR049941">
    <property type="entry name" value="LPLAT_7/PORCN-like"/>
</dbReference>
<feature type="transmembrane region" description="Helical" evidence="8">
    <location>
        <begin position="110"/>
        <end position="127"/>
    </location>
</feature>
<feature type="signal peptide" evidence="9">
    <location>
        <begin position="1"/>
        <end position="26"/>
    </location>
</feature>
<gene>
    <name evidence="10" type="ORF">BSP0115_LOCUS8909</name>
</gene>
<keyword evidence="6" id="KW-0012">Acyltransferase</keyword>
<feature type="compositionally biased region" description="Low complexity" evidence="7">
    <location>
        <begin position="585"/>
        <end position="601"/>
    </location>
</feature>
<keyword evidence="9" id="KW-0732">Signal</keyword>
<evidence type="ECO:0000256" key="5">
    <source>
        <dbReference type="ARBA" id="ARBA00023136"/>
    </source>
</evidence>
<reference evidence="10" key="1">
    <citation type="submission" date="2021-01" db="EMBL/GenBank/DDBJ databases">
        <authorList>
            <person name="Corre E."/>
            <person name="Pelletier E."/>
            <person name="Niang G."/>
            <person name="Scheremetjew M."/>
            <person name="Finn R."/>
            <person name="Kale V."/>
            <person name="Holt S."/>
            <person name="Cochrane G."/>
            <person name="Meng A."/>
            <person name="Brown T."/>
            <person name="Cohen L."/>
        </authorList>
    </citation>
    <scope>NUCLEOTIDE SEQUENCE</scope>
    <source>
        <strain evidence="10">Ms1</strain>
    </source>
</reference>
<dbReference type="GO" id="GO:0016746">
    <property type="term" value="F:acyltransferase activity"/>
    <property type="evidence" value="ECO:0007669"/>
    <property type="project" value="UniProtKB-KW"/>
</dbReference>
<evidence type="ECO:0000256" key="8">
    <source>
        <dbReference type="SAM" id="Phobius"/>
    </source>
</evidence>
<evidence type="ECO:0008006" key="11">
    <source>
        <dbReference type="Google" id="ProtNLM"/>
    </source>
</evidence>
<evidence type="ECO:0000256" key="9">
    <source>
        <dbReference type="SAM" id="SignalP"/>
    </source>
</evidence>
<proteinExistence type="predicted"/>